<feature type="region of interest" description="Disordered" evidence="1">
    <location>
        <begin position="1"/>
        <end position="34"/>
    </location>
</feature>
<protein>
    <recommendedName>
        <fullName evidence="2">H15 domain-containing protein</fullName>
    </recommendedName>
</protein>
<gene>
    <name evidence="3" type="ORF">APAL1065_LOCUS25717</name>
</gene>
<name>A0A7S3DXH8_9STRA</name>
<dbReference type="InterPro" id="IPR005818">
    <property type="entry name" value="Histone_H1/H5_H15"/>
</dbReference>
<reference evidence="3" key="1">
    <citation type="submission" date="2021-01" db="EMBL/GenBank/DDBJ databases">
        <authorList>
            <person name="Corre E."/>
            <person name="Pelletier E."/>
            <person name="Niang G."/>
            <person name="Scheremetjew M."/>
            <person name="Finn R."/>
            <person name="Kale V."/>
            <person name="Holt S."/>
            <person name="Cochrane G."/>
            <person name="Meng A."/>
            <person name="Brown T."/>
            <person name="Cohen L."/>
        </authorList>
    </citation>
    <scope>NUCLEOTIDE SEQUENCE</scope>
    <source>
        <strain evidence="3">CCMP125</strain>
    </source>
</reference>
<dbReference type="GO" id="GO:0000786">
    <property type="term" value="C:nucleosome"/>
    <property type="evidence" value="ECO:0007669"/>
    <property type="project" value="InterPro"/>
</dbReference>
<sequence>MPKRQATNQNNATAAAAAKKSKKGTGKQETDDLPMEEWRVVLTGDFVVKAKALLEQELKNKGVAVTGSVSGKTTHLILGKSGVNEYGKKTGVGSSKYNQAVEKGLAILSETEVWAVLSGTVSAQDLSEKKQAAKIKASKNSSLADKILSCVQDCGSGGKISLAKLKKELGDRFEMNMENTRSKNSLKKALDNLLQEGKIQKEGASYKTPELVHMEDVAAATIEWNEEDETAVNEQKLVKYCPESGRWRGLYMISTKKPSGRASCKACGQPIEKGGDEQQMQVSDDSLFRMCVWPEDVHEGVSRDYIESGYPGYNVISRSKFFIHSGCQQEAERKFEAQFHKDWKKVRPHELEARRG</sequence>
<organism evidence="3">
    <name type="scientific">Entomoneis paludosa</name>
    <dbReference type="NCBI Taxonomy" id="265537"/>
    <lineage>
        <taxon>Eukaryota</taxon>
        <taxon>Sar</taxon>
        <taxon>Stramenopiles</taxon>
        <taxon>Ochrophyta</taxon>
        <taxon>Bacillariophyta</taxon>
        <taxon>Bacillariophyceae</taxon>
        <taxon>Bacillariophycidae</taxon>
        <taxon>Entomoneidaceae</taxon>
        <taxon>Entomoneis</taxon>
    </lineage>
</organism>
<evidence type="ECO:0000256" key="1">
    <source>
        <dbReference type="SAM" id="MobiDB-lite"/>
    </source>
</evidence>
<dbReference type="SUPFAM" id="SSF52113">
    <property type="entry name" value="BRCT domain"/>
    <property type="match status" value="1"/>
</dbReference>
<proteinExistence type="predicted"/>
<evidence type="ECO:0000313" key="3">
    <source>
        <dbReference type="EMBL" id="CAD9992129.1"/>
    </source>
</evidence>
<dbReference type="GO" id="GO:0006334">
    <property type="term" value="P:nucleosome assembly"/>
    <property type="evidence" value="ECO:0007669"/>
    <property type="project" value="InterPro"/>
</dbReference>
<accession>A0A7S3DXH8</accession>
<dbReference type="InterPro" id="IPR036420">
    <property type="entry name" value="BRCT_dom_sf"/>
</dbReference>
<feature type="domain" description="H15" evidence="2">
    <location>
        <begin position="139"/>
        <end position="210"/>
    </location>
</feature>
<dbReference type="InterPro" id="IPR001357">
    <property type="entry name" value="BRCT_dom"/>
</dbReference>
<dbReference type="GO" id="GO:0003677">
    <property type="term" value="F:DNA binding"/>
    <property type="evidence" value="ECO:0007669"/>
    <property type="project" value="InterPro"/>
</dbReference>
<dbReference type="Gene3D" id="3.40.50.10190">
    <property type="entry name" value="BRCT domain"/>
    <property type="match status" value="1"/>
</dbReference>
<dbReference type="EMBL" id="HBHT01038274">
    <property type="protein sequence ID" value="CAD9992129.1"/>
    <property type="molecule type" value="Transcribed_RNA"/>
</dbReference>
<dbReference type="AlphaFoldDB" id="A0A7S3DXH8"/>
<dbReference type="PROSITE" id="PS51504">
    <property type="entry name" value="H15"/>
    <property type="match status" value="1"/>
</dbReference>
<dbReference type="Pfam" id="PF00533">
    <property type="entry name" value="BRCT"/>
    <property type="match status" value="1"/>
</dbReference>
<evidence type="ECO:0000259" key="2">
    <source>
        <dbReference type="PROSITE" id="PS51504"/>
    </source>
</evidence>
<feature type="compositionally biased region" description="Low complexity" evidence="1">
    <location>
        <begin position="1"/>
        <end position="18"/>
    </location>
</feature>